<evidence type="ECO:0008006" key="4">
    <source>
        <dbReference type="Google" id="ProtNLM"/>
    </source>
</evidence>
<proteinExistence type="predicted"/>
<evidence type="ECO:0000256" key="1">
    <source>
        <dbReference type="SAM" id="MobiDB-lite"/>
    </source>
</evidence>
<gene>
    <name evidence="2" type="ORF">AA0119_g7448</name>
</gene>
<evidence type="ECO:0000313" key="3">
    <source>
        <dbReference type="Proteomes" id="UP000293195"/>
    </source>
</evidence>
<accession>A0ABY0G5J9</accession>
<reference evidence="3" key="1">
    <citation type="journal article" date="2019" name="bioRxiv">
        <title>Genomics, evolutionary history and diagnostics of the Alternaria alternata species group including apple and Asian pear pathotypes.</title>
        <authorList>
            <person name="Armitage A.D."/>
            <person name="Cockerton H.M."/>
            <person name="Sreenivasaprasad S."/>
            <person name="Woodhall J.W."/>
            <person name="Lane C.R."/>
            <person name="Harrison R.J."/>
            <person name="Clarkson J.P."/>
        </authorList>
    </citation>
    <scope>NUCLEOTIDE SEQUENCE [LARGE SCALE GENOMIC DNA]</scope>
    <source>
        <strain evidence="3">FERA 635</strain>
    </source>
</reference>
<dbReference type="CDD" id="cd12148">
    <property type="entry name" value="fungal_TF_MHR"/>
    <property type="match status" value="1"/>
</dbReference>
<evidence type="ECO:0000313" key="2">
    <source>
        <dbReference type="EMBL" id="RYN97415.1"/>
    </source>
</evidence>
<dbReference type="EMBL" id="PDXF01000029">
    <property type="protein sequence ID" value="RYN97415.1"/>
    <property type="molecule type" value="Genomic_DNA"/>
</dbReference>
<name>A0ABY0G5J9_9PLEO</name>
<feature type="compositionally biased region" description="Basic and acidic residues" evidence="1">
    <location>
        <begin position="260"/>
        <end position="269"/>
    </location>
</feature>
<feature type="region of interest" description="Disordered" evidence="1">
    <location>
        <begin position="247"/>
        <end position="269"/>
    </location>
</feature>
<dbReference type="Proteomes" id="UP000293195">
    <property type="component" value="Unassembled WGS sequence"/>
</dbReference>
<sequence>MTATGVGSPMTLAEEDIELQLHAERRYFEICVTSPITPSAAHYQSAELDFMTTSLSLMLFLREILRAVYAARPVTTQSAALNVVEDKLRHYNTIVTPLPLAQQQIPPDDSSPHPIFSLLLRLRLLFNRLIFYRGIVFGRIRHEKRIYDEEALLVTVVDICEVVRYLDSHQFLPICPGWTTTALFHASAVLLNFYAGKSSIAASDVAIDLPTLIIQLIESLEKMEETWNFAAWIGRAVRTALDSVKRKVDRRQQKQNPPTRDGDSFGAERDPLTPLSADMPLDNGFMDIFDWHAIFPDGIPFQ</sequence>
<comment type="caution">
    <text evidence="2">The sequence shown here is derived from an EMBL/GenBank/DDBJ whole genome shotgun (WGS) entry which is preliminary data.</text>
</comment>
<organism evidence="2 3">
    <name type="scientific">Alternaria tenuissima</name>
    <dbReference type="NCBI Taxonomy" id="119927"/>
    <lineage>
        <taxon>Eukaryota</taxon>
        <taxon>Fungi</taxon>
        <taxon>Dikarya</taxon>
        <taxon>Ascomycota</taxon>
        <taxon>Pezizomycotina</taxon>
        <taxon>Dothideomycetes</taxon>
        <taxon>Pleosporomycetidae</taxon>
        <taxon>Pleosporales</taxon>
        <taxon>Pleosporineae</taxon>
        <taxon>Pleosporaceae</taxon>
        <taxon>Alternaria</taxon>
        <taxon>Alternaria sect. Alternaria</taxon>
        <taxon>Alternaria alternata complex</taxon>
    </lineage>
</organism>
<protein>
    <recommendedName>
        <fullName evidence="4">Transcription factor domain-containing protein</fullName>
    </recommendedName>
</protein>
<keyword evidence="3" id="KW-1185">Reference proteome</keyword>